<reference evidence="6" key="1">
    <citation type="submission" date="2022-06" db="EMBL/GenBank/DDBJ databases">
        <title>Isolation and Genomics of Futiania mangrovii gen. nov., sp. nov., a Rare and Metabolically-versatile member in the Class Alphaproteobacteria.</title>
        <authorList>
            <person name="Liu L."/>
            <person name="Huang W.-C."/>
            <person name="Pan J."/>
            <person name="Li J."/>
            <person name="Huang Y."/>
            <person name="Du H."/>
            <person name="Liu Y."/>
            <person name="Li M."/>
        </authorList>
    </citation>
    <scope>NUCLEOTIDE SEQUENCE</scope>
    <source>
        <strain evidence="6">FT118</strain>
    </source>
</reference>
<evidence type="ECO:0000259" key="5">
    <source>
        <dbReference type="Pfam" id="PF00501"/>
    </source>
</evidence>
<evidence type="ECO:0000256" key="3">
    <source>
        <dbReference type="ARBA" id="ARBA00023098"/>
    </source>
</evidence>
<dbReference type="PANTHER" id="PTHR43272">
    <property type="entry name" value="LONG-CHAIN-FATTY-ACID--COA LIGASE"/>
    <property type="match status" value="1"/>
</dbReference>
<protein>
    <submittedName>
        <fullName evidence="6">AMP-binding protein</fullName>
    </submittedName>
</protein>
<gene>
    <name evidence="6" type="ORF">NJQ99_15910</name>
</gene>
<dbReference type="PANTHER" id="PTHR43272:SF32">
    <property type="entry name" value="AMP-DEPENDENT SYNTHETASE_LIGASE DOMAIN-CONTAINING PROTEIN"/>
    <property type="match status" value="1"/>
</dbReference>
<organism evidence="6 7">
    <name type="scientific">Futiania mangrovi</name>
    <dbReference type="NCBI Taxonomy" id="2959716"/>
    <lineage>
        <taxon>Bacteria</taxon>
        <taxon>Pseudomonadati</taxon>
        <taxon>Pseudomonadota</taxon>
        <taxon>Alphaproteobacteria</taxon>
        <taxon>Futianiales</taxon>
        <taxon>Futianiaceae</taxon>
        <taxon>Futiania</taxon>
    </lineage>
</organism>
<keyword evidence="7" id="KW-1185">Reference proteome</keyword>
<dbReference type="Pfam" id="PF23562">
    <property type="entry name" value="AMP-binding_C_3"/>
    <property type="match status" value="1"/>
</dbReference>
<dbReference type="InterPro" id="IPR020845">
    <property type="entry name" value="AMP-binding_CS"/>
</dbReference>
<accession>A0A9J6PCF7</accession>
<feature type="compositionally biased region" description="Polar residues" evidence="4">
    <location>
        <begin position="1"/>
        <end position="14"/>
    </location>
</feature>
<keyword evidence="1" id="KW-0436">Ligase</keyword>
<keyword evidence="2" id="KW-0276">Fatty acid metabolism</keyword>
<dbReference type="GO" id="GO:0004467">
    <property type="term" value="F:long-chain fatty acid-CoA ligase activity"/>
    <property type="evidence" value="ECO:0007669"/>
    <property type="project" value="TreeGrafter"/>
</dbReference>
<name>A0A9J6PCF7_9PROT</name>
<sequence length="648" mass="71685">MTQSEPRVITSTPLRQGGPSPETTLLRLLAENARTHGADVAFREKDRGIWKETSWAAFYREVLCAASGLEELGFGQGDALLILGDNRVRLYAAMLGAAALGGYAMPAYPDATIEELRHFVDEANISAVAAEDQEHVDKALELVAAGYDIRHIIYDDPRGMGHYNFHGLKSWADLRRAGEDRLAADPALEEDLLARFGPDGPAVFMHSSGTTGKPKGIVLTQRNLLTGVRSAYQGGAFDEGEEVLAYLPMAWVGDFAVTIAAGIACRFAINIPEQQETMLRDMREVAPTFYLAAPRSWDNLLTAIQVRMEGSTSLKRWIYRAFMGRAIAAENRLLKGGEPGRWEWLWRRAGEWLVFGPIKDQFGFSRLKNALTGGEAIGEDTFVFYRALGIKLRQLYGQTETSAFNAIQRPDEVQLHTVGRPLPGVEVRIAGDGEIMVRSESVFGGYFQDPVASAKALEDGWLHSGDAGYLEDDGHLVVLGRLSEVVHTAAGERFVPNYIENRIKFSPYVRDAAVVGAGRDTLAAMLCIDFDAVGHWAEMNGVPYVSYADLSQRAEVQDLLAQAIARTNEALPDALKVRRFASLHKEFDADDGEITRTRKLRRNVVEQRYAPVIEALYSDRTEVEVEARITYEDGTTGVIARTLRLREV</sequence>
<dbReference type="InterPro" id="IPR042099">
    <property type="entry name" value="ANL_N_sf"/>
</dbReference>
<evidence type="ECO:0000256" key="4">
    <source>
        <dbReference type="SAM" id="MobiDB-lite"/>
    </source>
</evidence>
<evidence type="ECO:0000313" key="6">
    <source>
        <dbReference type="EMBL" id="MCP1337908.1"/>
    </source>
</evidence>
<dbReference type="Gene3D" id="3.40.50.12780">
    <property type="entry name" value="N-terminal domain of ligase-like"/>
    <property type="match status" value="1"/>
</dbReference>
<dbReference type="GO" id="GO:0016020">
    <property type="term" value="C:membrane"/>
    <property type="evidence" value="ECO:0007669"/>
    <property type="project" value="TreeGrafter"/>
</dbReference>
<feature type="region of interest" description="Disordered" evidence="4">
    <location>
        <begin position="1"/>
        <end position="21"/>
    </location>
</feature>
<dbReference type="SUPFAM" id="SSF56801">
    <property type="entry name" value="Acetyl-CoA synthetase-like"/>
    <property type="match status" value="1"/>
</dbReference>
<dbReference type="RefSeq" id="WP_269333868.1">
    <property type="nucleotide sequence ID" value="NZ_JAMZFT010000004.1"/>
</dbReference>
<comment type="caution">
    <text evidence="6">The sequence shown here is derived from an EMBL/GenBank/DDBJ whole genome shotgun (WGS) entry which is preliminary data.</text>
</comment>
<dbReference type="PROSITE" id="PS00455">
    <property type="entry name" value="AMP_BINDING"/>
    <property type="match status" value="1"/>
</dbReference>
<evidence type="ECO:0000256" key="2">
    <source>
        <dbReference type="ARBA" id="ARBA00022832"/>
    </source>
</evidence>
<dbReference type="AlphaFoldDB" id="A0A9J6PCF7"/>
<keyword evidence="3" id="KW-0443">Lipid metabolism</keyword>
<dbReference type="Pfam" id="PF00501">
    <property type="entry name" value="AMP-binding"/>
    <property type="match status" value="1"/>
</dbReference>
<dbReference type="EMBL" id="JAMZFT010000004">
    <property type="protein sequence ID" value="MCP1337908.1"/>
    <property type="molecule type" value="Genomic_DNA"/>
</dbReference>
<evidence type="ECO:0000256" key="1">
    <source>
        <dbReference type="ARBA" id="ARBA00022598"/>
    </source>
</evidence>
<dbReference type="Proteomes" id="UP001055804">
    <property type="component" value="Unassembled WGS sequence"/>
</dbReference>
<dbReference type="InterPro" id="IPR000873">
    <property type="entry name" value="AMP-dep_synth/lig_dom"/>
</dbReference>
<proteinExistence type="predicted"/>
<feature type="domain" description="AMP-dependent synthetase/ligase" evidence="5">
    <location>
        <begin position="30"/>
        <end position="447"/>
    </location>
</feature>
<evidence type="ECO:0000313" key="7">
    <source>
        <dbReference type="Proteomes" id="UP001055804"/>
    </source>
</evidence>